<organism evidence="1 2">
    <name type="scientific">Portunus trituberculatus</name>
    <name type="common">Swimming crab</name>
    <name type="synonym">Neptunus trituberculatus</name>
    <dbReference type="NCBI Taxonomy" id="210409"/>
    <lineage>
        <taxon>Eukaryota</taxon>
        <taxon>Metazoa</taxon>
        <taxon>Ecdysozoa</taxon>
        <taxon>Arthropoda</taxon>
        <taxon>Crustacea</taxon>
        <taxon>Multicrustacea</taxon>
        <taxon>Malacostraca</taxon>
        <taxon>Eumalacostraca</taxon>
        <taxon>Eucarida</taxon>
        <taxon>Decapoda</taxon>
        <taxon>Pleocyemata</taxon>
        <taxon>Brachyura</taxon>
        <taxon>Eubrachyura</taxon>
        <taxon>Portunoidea</taxon>
        <taxon>Portunidae</taxon>
        <taxon>Portuninae</taxon>
        <taxon>Portunus</taxon>
    </lineage>
</organism>
<gene>
    <name evidence="1" type="ORF">E2C01_064166</name>
</gene>
<keyword evidence="2" id="KW-1185">Reference proteome</keyword>
<accession>A0A5B7HIC4</accession>
<reference evidence="1 2" key="1">
    <citation type="submission" date="2019-05" db="EMBL/GenBank/DDBJ databases">
        <title>Another draft genome of Portunus trituberculatus and its Hox gene families provides insights of decapod evolution.</title>
        <authorList>
            <person name="Jeong J.-H."/>
            <person name="Song I."/>
            <person name="Kim S."/>
            <person name="Choi T."/>
            <person name="Kim D."/>
            <person name="Ryu S."/>
            <person name="Kim W."/>
        </authorList>
    </citation>
    <scope>NUCLEOTIDE SEQUENCE [LARGE SCALE GENOMIC DNA]</scope>
    <source>
        <tissue evidence="1">Muscle</tissue>
    </source>
</reference>
<comment type="caution">
    <text evidence="1">The sequence shown here is derived from an EMBL/GenBank/DDBJ whole genome shotgun (WGS) entry which is preliminary data.</text>
</comment>
<dbReference type="Proteomes" id="UP000324222">
    <property type="component" value="Unassembled WGS sequence"/>
</dbReference>
<protein>
    <submittedName>
        <fullName evidence="1">Uncharacterized protein</fullName>
    </submittedName>
</protein>
<proteinExistence type="predicted"/>
<dbReference type="AlphaFoldDB" id="A0A5B7HIC4"/>
<dbReference type="EMBL" id="VSRR010030234">
    <property type="protein sequence ID" value="MPC69933.1"/>
    <property type="molecule type" value="Genomic_DNA"/>
</dbReference>
<name>A0A5B7HIC4_PORTR</name>
<sequence>MKSGKVPGPTGMTSDLMKKVGVIRELTSVFGGIIDEEEITVMEEASKLARGDGPWEQLHADDLVLTAE</sequence>
<evidence type="ECO:0000313" key="1">
    <source>
        <dbReference type="EMBL" id="MPC69933.1"/>
    </source>
</evidence>
<evidence type="ECO:0000313" key="2">
    <source>
        <dbReference type="Proteomes" id="UP000324222"/>
    </source>
</evidence>